<sequence>MRWPHREIALEQQAPESTAAFTRLPAERHLLLSYPGVEFPRSATRRELTVNGTITSRIQNVMVFDSRAGVITGPHDIEIAGSTISAISPSKGPNPAPSGDGASSVIDGTGRTVIPGLIDAHWHAAFTEISPAGMMSGDPGYLYAKAVVSARNTLQRGFTTVRDLGGPTHGLKRAIDEGVTPGPRIYPSGAFISQSGGHGDFRMPHEVPRGAAGHLSRVELLGVAAIADGEAEVLRASREVLRQGATQVKLMAGGGVASHYDPLDVSQYTVPEMRAAVSAAENWGTYVTVHAYTPRAIRTAVDAGVRCIEHGQLIDEETAELLAEHDVWWSLQPFLDDEDVIPMSGPSRQKQLAMVAGTDRAYELAIAHGIKVAFGTDTLFDPRLATRQGAQLAKLTRWYTPAQALQQATIRNAELLRLCGERNPYPGVLGVVEGRAIADLVLVEGDPLEDISLLARPDEAFTMIMKGGQIVERG</sequence>
<evidence type="ECO:0000313" key="3">
    <source>
        <dbReference type="Proteomes" id="UP000218598"/>
    </source>
</evidence>
<accession>A0A2A3YGE8</accession>
<dbReference type="Gene3D" id="2.30.40.10">
    <property type="entry name" value="Urease, subunit C, domain 1"/>
    <property type="match status" value="1"/>
</dbReference>
<dbReference type="AlphaFoldDB" id="A0A2A3YGE8"/>
<name>A0A2A3YGE8_9MICO</name>
<gene>
    <name evidence="2" type="ORF">CIK66_13840</name>
</gene>
<feature type="domain" description="Amidohydrolase-related" evidence="1">
    <location>
        <begin position="112"/>
        <end position="470"/>
    </location>
</feature>
<dbReference type="InterPro" id="IPR011059">
    <property type="entry name" value="Metal-dep_hydrolase_composite"/>
</dbReference>
<dbReference type="InterPro" id="IPR032466">
    <property type="entry name" value="Metal_Hydrolase"/>
</dbReference>
<dbReference type="Proteomes" id="UP000218598">
    <property type="component" value="Unassembled WGS sequence"/>
</dbReference>
<dbReference type="InterPro" id="IPR006680">
    <property type="entry name" value="Amidohydro-rel"/>
</dbReference>
<keyword evidence="2" id="KW-0378">Hydrolase</keyword>
<organism evidence="2 3">
    <name type="scientific">Brachybacterium alimentarium</name>
    <dbReference type="NCBI Taxonomy" id="47845"/>
    <lineage>
        <taxon>Bacteria</taxon>
        <taxon>Bacillati</taxon>
        <taxon>Actinomycetota</taxon>
        <taxon>Actinomycetes</taxon>
        <taxon>Micrococcales</taxon>
        <taxon>Dermabacteraceae</taxon>
        <taxon>Brachybacterium</taxon>
    </lineage>
</organism>
<dbReference type="EMBL" id="NRGR01000023">
    <property type="protein sequence ID" value="PCC38390.1"/>
    <property type="molecule type" value="Genomic_DNA"/>
</dbReference>
<protein>
    <submittedName>
        <fullName evidence="2">Hydrolase</fullName>
    </submittedName>
</protein>
<dbReference type="SUPFAM" id="SSF51338">
    <property type="entry name" value="Composite domain of metallo-dependent hydrolases"/>
    <property type="match status" value="2"/>
</dbReference>
<dbReference type="PANTHER" id="PTHR43135:SF3">
    <property type="entry name" value="ALPHA-D-RIBOSE 1-METHYLPHOSPHONATE 5-TRIPHOSPHATE DIPHOSPHATASE"/>
    <property type="match status" value="1"/>
</dbReference>
<dbReference type="CDD" id="cd01299">
    <property type="entry name" value="Met_dep_hydrolase_A"/>
    <property type="match status" value="1"/>
</dbReference>
<dbReference type="PANTHER" id="PTHR43135">
    <property type="entry name" value="ALPHA-D-RIBOSE 1-METHYLPHOSPHONATE 5-TRIPHOSPHATE DIPHOSPHATASE"/>
    <property type="match status" value="1"/>
</dbReference>
<proteinExistence type="predicted"/>
<comment type="caution">
    <text evidence="2">The sequence shown here is derived from an EMBL/GenBank/DDBJ whole genome shotgun (WGS) entry which is preliminary data.</text>
</comment>
<dbReference type="InterPro" id="IPR057744">
    <property type="entry name" value="OTAase-like"/>
</dbReference>
<dbReference type="SUPFAM" id="SSF51556">
    <property type="entry name" value="Metallo-dependent hydrolases"/>
    <property type="match status" value="1"/>
</dbReference>
<evidence type="ECO:0000259" key="1">
    <source>
        <dbReference type="Pfam" id="PF01979"/>
    </source>
</evidence>
<dbReference type="OrthoDB" id="3189065at2"/>
<dbReference type="Pfam" id="PF01979">
    <property type="entry name" value="Amidohydro_1"/>
    <property type="match status" value="1"/>
</dbReference>
<reference evidence="2 3" key="1">
    <citation type="journal article" date="2017" name="Elife">
        <title>Extensive horizontal gene transfer in cheese-associated bacteria.</title>
        <authorList>
            <person name="Bonham K.S."/>
            <person name="Wolfe B.E."/>
            <person name="Dutton R.J."/>
        </authorList>
    </citation>
    <scope>NUCLEOTIDE SEQUENCE [LARGE SCALE GENOMIC DNA]</scope>
    <source>
        <strain evidence="2 3">341_9</strain>
    </source>
</reference>
<dbReference type="GO" id="GO:0016810">
    <property type="term" value="F:hydrolase activity, acting on carbon-nitrogen (but not peptide) bonds"/>
    <property type="evidence" value="ECO:0007669"/>
    <property type="project" value="InterPro"/>
</dbReference>
<dbReference type="InterPro" id="IPR051781">
    <property type="entry name" value="Metallo-dep_Hydrolase"/>
</dbReference>
<keyword evidence="3" id="KW-1185">Reference proteome</keyword>
<evidence type="ECO:0000313" key="2">
    <source>
        <dbReference type="EMBL" id="PCC38390.1"/>
    </source>
</evidence>
<dbReference type="Gene3D" id="3.20.20.140">
    <property type="entry name" value="Metal-dependent hydrolases"/>
    <property type="match status" value="1"/>
</dbReference>